<feature type="region of interest" description="Disordered" evidence="2">
    <location>
        <begin position="92"/>
        <end position="112"/>
    </location>
</feature>
<dbReference type="InterPro" id="IPR013083">
    <property type="entry name" value="Znf_RING/FYVE/PHD"/>
</dbReference>
<dbReference type="Proteomes" id="UP000283530">
    <property type="component" value="Unassembled WGS sequence"/>
</dbReference>
<dbReference type="STRING" id="337451.A0A3S3MTE5"/>
<accession>A0A3S3MTE5</accession>
<dbReference type="EMBL" id="QPKB01000003">
    <property type="protein sequence ID" value="RWR79216.1"/>
    <property type="molecule type" value="Genomic_DNA"/>
</dbReference>
<protein>
    <submittedName>
        <fullName evidence="4">E3 ubiquitin ligase BIG BROTHER-related</fullName>
    </submittedName>
</protein>
<dbReference type="OrthoDB" id="8062037at2759"/>
<feature type="compositionally biased region" description="Polar residues" evidence="2">
    <location>
        <begin position="25"/>
        <end position="45"/>
    </location>
</feature>
<keyword evidence="1" id="KW-0862">Zinc</keyword>
<sequence>MENAKESCGGEKPVEENPIAVTEAETVTESDPPSRNPSRTPFTNLSQIDADLALARTLQEQERAFMMLTMNGDEASEVGSSESGSYVYEDQTVDQNDDEHDEIAESDGGDDAFDVHARAAGEDDLSADIDPAAFDSDEAYARALQEAEEREVAARLMALARINDWEPEDPEDHESNSQDTWQEVDPDELSYEELLALGEVVGTESRGLSADMIASLPSINYKAQSTTDENIDQCVICRLDYEDGDALVVLSCKHAYHSGCINNWLQINKVCPVCSAEVCTSEDRQGTSGNEQG</sequence>
<evidence type="ECO:0000259" key="3">
    <source>
        <dbReference type="PROSITE" id="PS50089"/>
    </source>
</evidence>
<keyword evidence="4" id="KW-0436">Ligase</keyword>
<dbReference type="GO" id="GO:0008270">
    <property type="term" value="F:zinc ion binding"/>
    <property type="evidence" value="ECO:0007669"/>
    <property type="project" value="UniProtKB-KW"/>
</dbReference>
<dbReference type="PANTHER" id="PTHR47530:SF4">
    <property type="entry name" value="E3 UBIQUITIN LIGASE BIG BROTHER-RELATED"/>
    <property type="match status" value="1"/>
</dbReference>
<evidence type="ECO:0000256" key="1">
    <source>
        <dbReference type="PROSITE-ProRule" id="PRU00175"/>
    </source>
</evidence>
<keyword evidence="1" id="KW-0863">Zinc-finger</keyword>
<dbReference type="InterPro" id="IPR043312">
    <property type="entry name" value="AtBBR-like"/>
</dbReference>
<feature type="region of interest" description="Disordered" evidence="2">
    <location>
        <begin position="1"/>
        <end position="45"/>
    </location>
</feature>
<evidence type="ECO:0000313" key="4">
    <source>
        <dbReference type="EMBL" id="RWR79216.1"/>
    </source>
</evidence>
<reference evidence="4 5" key="1">
    <citation type="journal article" date="2019" name="Nat. Plants">
        <title>Stout camphor tree genome fills gaps in understanding of flowering plant genome evolution.</title>
        <authorList>
            <person name="Chaw S.M."/>
            <person name="Liu Y.C."/>
            <person name="Wu Y.W."/>
            <person name="Wang H.Y."/>
            <person name="Lin C.I."/>
            <person name="Wu C.S."/>
            <person name="Ke H.M."/>
            <person name="Chang L.Y."/>
            <person name="Hsu C.Y."/>
            <person name="Yang H.T."/>
            <person name="Sudianto E."/>
            <person name="Hsu M.H."/>
            <person name="Wu K.P."/>
            <person name="Wang L.N."/>
            <person name="Leebens-Mack J.H."/>
            <person name="Tsai I.J."/>
        </authorList>
    </citation>
    <scope>NUCLEOTIDE SEQUENCE [LARGE SCALE GENOMIC DNA]</scope>
    <source>
        <strain evidence="5">cv. Chaw 1501</strain>
        <tissue evidence="4">Young leaves</tissue>
    </source>
</reference>
<dbReference type="InterPro" id="IPR001841">
    <property type="entry name" value="Znf_RING"/>
</dbReference>
<feature type="compositionally biased region" description="Basic and acidic residues" evidence="2">
    <location>
        <begin position="1"/>
        <end position="15"/>
    </location>
</feature>
<dbReference type="Gene3D" id="3.30.40.10">
    <property type="entry name" value="Zinc/RING finger domain, C3HC4 (zinc finger)"/>
    <property type="match status" value="1"/>
</dbReference>
<dbReference type="SUPFAM" id="SSF57850">
    <property type="entry name" value="RING/U-box"/>
    <property type="match status" value="1"/>
</dbReference>
<gene>
    <name evidence="4" type="ORF">CKAN_00778000</name>
</gene>
<dbReference type="SMART" id="SM00184">
    <property type="entry name" value="RING"/>
    <property type="match status" value="1"/>
</dbReference>
<dbReference type="AlphaFoldDB" id="A0A3S3MTE5"/>
<comment type="caution">
    <text evidence="4">The sequence shown here is derived from an EMBL/GenBank/DDBJ whole genome shotgun (WGS) entry which is preliminary data.</text>
</comment>
<keyword evidence="5" id="KW-1185">Reference proteome</keyword>
<dbReference type="FunFam" id="3.30.40.10:FF:000417">
    <property type="entry name" value="E3 ubiquitin ligase BIG BROTHER-related"/>
    <property type="match status" value="1"/>
</dbReference>
<dbReference type="GO" id="GO:0016874">
    <property type="term" value="F:ligase activity"/>
    <property type="evidence" value="ECO:0007669"/>
    <property type="project" value="UniProtKB-KW"/>
</dbReference>
<evidence type="ECO:0000313" key="5">
    <source>
        <dbReference type="Proteomes" id="UP000283530"/>
    </source>
</evidence>
<proteinExistence type="predicted"/>
<dbReference type="Pfam" id="PF13639">
    <property type="entry name" value="zf-RING_2"/>
    <property type="match status" value="1"/>
</dbReference>
<evidence type="ECO:0000256" key="2">
    <source>
        <dbReference type="SAM" id="MobiDB-lite"/>
    </source>
</evidence>
<feature type="domain" description="RING-type" evidence="3">
    <location>
        <begin position="234"/>
        <end position="275"/>
    </location>
</feature>
<dbReference type="PANTHER" id="PTHR47530">
    <property type="entry name" value="E3 UBIQUITIN LIGASE BIG BROTHER-RELATED"/>
    <property type="match status" value="1"/>
</dbReference>
<keyword evidence="1" id="KW-0479">Metal-binding</keyword>
<name>A0A3S3MTE5_9MAGN</name>
<organism evidence="4 5">
    <name type="scientific">Cinnamomum micranthum f. kanehirae</name>
    <dbReference type="NCBI Taxonomy" id="337451"/>
    <lineage>
        <taxon>Eukaryota</taxon>
        <taxon>Viridiplantae</taxon>
        <taxon>Streptophyta</taxon>
        <taxon>Embryophyta</taxon>
        <taxon>Tracheophyta</taxon>
        <taxon>Spermatophyta</taxon>
        <taxon>Magnoliopsida</taxon>
        <taxon>Magnoliidae</taxon>
        <taxon>Laurales</taxon>
        <taxon>Lauraceae</taxon>
        <taxon>Cinnamomum</taxon>
    </lineage>
</organism>
<dbReference type="PROSITE" id="PS50089">
    <property type="entry name" value="ZF_RING_2"/>
    <property type="match status" value="1"/>
</dbReference>